<dbReference type="STRING" id="568069.A0A1J1I1V5"/>
<name>A0A1J1I1V5_9DIPT</name>
<protein>
    <submittedName>
        <fullName evidence="3">CLUMA_CG007266, isoform A</fullName>
    </submittedName>
</protein>
<keyword evidence="2" id="KW-1133">Transmembrane helix</keyword>
<evidence type="ECO:0000256" key="1">
    <source>
        <dbReference type="SAM" id="MobiDB-lite"/>
    </source>
</evidence>
<feature type="transmembrane region" description="Helical" evidence="2">
    <location>
        <begin position="44"/>
        <end position="61"/>
    </location>
</feature>
<sequence length="303" mass="34098">MVQRKKITKSSEAPAATGTTEANGSSAKSSQYKERPPQFRYQKVFARAVLSTAVFAIVYFTSAKEKTSTLAGVKEFLSLREHKVECSPESFETEEEGRELSSCLPAHCGRFASDNVISEAELIKLKDMTINIFEKFFPKDDEASLSFDLLSEKLSKYDSLSKNVADVLKSLQPKLIDTLSQRFKTSHDLLSITNPSYVTKVTNLTTEFSEHSHQLHYDKEANKSIHYTLIIYLTTFKKNFNGGKFIFVDMENHKKKNFVVEGKAGRTVGYTAGSENKHFLEKIVNGANYFVTLSFSCNNKALN</sequence>
<dbReference type="GO" id="GO:0016020">
    <property type="term" value="C:membrane"/>
    <property type="evidence" value="ECO:0007669"/>
    <property type="project" value="TreeGrafter"/>
</dbReference>
<dbReference type="PANTHER" id="PTHR14650">
    <property type="entry name" value="PROLYL HYDROXYLASE-RELATED"/>
    <property type="match status" value="1"/>
</dbReference>
<evidence type="ECO:0000256" key="2">
    <source>
        <dbReference type="SAM" id="Phobius"/>
    </source>
</evidence>
<evidence type="ECO:0000313" key="4">
    <source>
        <dbReference type="Proteomes" id="UP000183832"/>
    </source>
</evidence>
<dbReference type="AlphaFoldDB" id="A0A1J1I1V5"/>
<proteinExistence type="predicted"/>
<dbReference type="OrthoDB" id="427071at2759"/>
<feature type="region of interest" description="Disordered" evidence="1">
    <location>
        <begin position="1"/>
        <end position="34"/>
    </location>
</feature>
<keyword evidence="4" id="KW-1185">Reference proteome</keyword>
<evidence type="ECO:0000313" key="3">
    <source>
        <dbReference type="EMBL" id="CRK93738.1"/>
    </source>
</evidence>
<accession>A0A1J1I1V5</accession>
<feature type="compositionally biased region" description="Polar residues" evidence="1">
    <location>
        <begin position="17"/>
        <end position="30"/>
    </location>
</feature>
<reference evidence="3 4" key="1">
    <citation type="submission" date="2015-04" db="EMBL/GenBank/DDBJ databases">
        <authorList>
            <person name="Syromyatnikov M.Y."/>
            <person name="Popov V.N."/>
        </authorList>
    </citation>
    <scope>NUCLEOTIDE SEQUENCE [LARGE SCALE GENOMIC DNA]</scope>
</reference>
<organism evidence="3 4">
    <name type="scientific">Clunio marinus</name>
    <dbReference type="NCBI Taxonomy" id="568069"/>
    <lineage>
        <taxon>Eukaryota</taxon>
        <taxon>Metazoa</taxon>
        <taxon>Ecdysozoa</taxon>
        <taxon>Arthropoda</taxon>
        <taxon>Hexapoda</taxon>
        <taxon>Insecta</taxon>
        <taxon>Pterygota</taxon>
        <taxon>Neoptera</taxon>
        <taxon>Endopterygota</taxon>
        <taxon>Diptera</taxon>
        <taxon>Nematocera</taxon>
        <taxon>Chironomoidea</taxon>
        <taxon>Chironomidae</taxon>
        <taxon>Clunio</taxon>
    </lineage>
</organism>
<gene>
    <name evidence="3" type="ORF">CLUMA_CG007266</name>
</gene>
<dbReference type="PANTHER" id="PTHR14650:SF1">
    <property type="entry name" value="2-OXOGLUTARATE AND IRON-DEPENDENT OXYGENASE DOMAIN-CONTAINING PROTEIN 3"/>
    <property type="match status" value="1"/>
</dbReference>
<keyword evidence="2" id="KW-0812">Transmembrane</keyword>
<dbReference type="EMBL" id="CVRI01000038">
    <property type="protein sequence ID" value="CRK93738.1"/>
    <property type="molecule type" value="Genomic_DNA"/>
</dbReference>
<keyword evidence="2" id="KW-0472">Membrane</keyword>
<dbReference type="Proteomes" id="UP000183832">
    <property type="component" value="Unassembled WGS sequence"/>
</dbReference>
<dbReference type="InterPro" id="IPR039210">
    <property type="entry name" value="OGFOD3"/>
</dbReference>